<dbReference type="Proteomes" id="UP001519345">
    <property type="component" value="Unassembled WGS sequence"/>
</dbReference>
<protein>
    <submittedName>
        <fullName evidence="1">Uncharacterized protein</fullName>
    </submittedName>
</protein>
<accession>A0ABS4IHZ4</accession>
<gene>
    <name evidence="1" type="ORF">J2Z83_002694</name>
</gene>
<name>A0ABS4IHZ4_9BACI</name>
<dbReference type="EMBL" id="JAGGKX010000014">
    <property type="protein sequence ID" value="MBP1970573.1"/>
    <property type="molecule type" value="Genomic_DNA"/>
</dbReference>
<sequence>MERKKIVDHLSREVEYSYPAEPVIAFIQKIKCSRLK</sequence>
<evidence type="ECO:0000313" key="2">
    <source>
        <dbReference type="Proteomes" id="UP001519345"/>
    </source>
</evidence>
<proteinExistence type="predicted"/>
<organism evidence="1 2">
    <name type="scientific">Virgibacillus natechei</name>
    <dbReference type="NCBI Taxonomy" id="1216297"/>
    <lineage>
        <taxon>Bacteria</taxon>
        <taxon>Bacillati</taxon>
        <taxon>Bacillota</taxon>
        <taxon>Bacilli</taxon>
        <taxon>Bacillales</taxon>
        <taxon>Bacillaceae</taxon>
        <taxon>Virgibacillus</taxon>
    </lineage>
</organism>
<evidence type="ECO:0000313" key="1">
    <source>
        <dbReference type="EMBL" id="MBP1970573.1"/>
    </source>
</evidence>
<reference evidence="1 2" key="1">
    <citation type="submission" date="2021-03" db="EMBL/GenBank/DDBJ databases">
        <title>Genomic Encyclopedia of Type Strains, Phase IV (KMG-IV): sequencing the most valuable type-strain genomes for metagenomic binning, comparative biology and taxonomic classification.</title>
        <authorList>
            <person name="Goeker M."/>
        </authorList>
    </citation>
    <scope>NUCLEOTIDE SEQUENCE [LARGE SCALE GENOMIC DNA]</scope>
    <source>
        <strain evidence="1 2">DSM 25609</strain>
    </source>
</reference>
<keyword evidence="2" id="KW-1185">Reference proteome</keyword>
<comment type="caution">
    <text evidence="1">The sequence shown here is derived from an EMBL/GenBank/DDBJ whole genome shotgun (WGS) entry which is preliminary data.</text>
</comment>